<dbReference type="AlphaFoldDB" id="A0A7L5BMS9"/>
<dbReference type="PANTHER" id="PTHR30437">
    <property type="entry name" value="TRANSCRIPTION ELONGATION FACTOR GREA"/>
    <property type="match status" value="1"/>
</dbReference>
<dbReference type="KEGG" id="roy:G3A56_19565"/>
<dbReference type="GO" id="GO:0003677">
    <property type="term" value="F:DNA binding"/>
    <property type="evidence" value="ECO:0007669"/>
    <property type="project" value="InterPro"/>
</dbReference>
<dbReference type="InterPro" id="IPR036953">
    <property type="entry name" value="GreA/GreB_C_sf"/>
</dbReference>
<organism evidence="2 3">
    <name type="scientific">Rhizobium oryzihabitans</name>
    <dbReference type="NCBI Taxonomy" id="2267833"/>
    <lineage>
        <taxon>Bacteria</taxon>
        <taxon>Pseudomonadati</taxon>
        <taxon>Pseudomonadota</taxon>
        <taxon>Alphaproteobacteria</taxon>
        <taxon>Hyphomicrobiales</taxon>
        <taxon>Rhizobiaceae</taxon>
        <taxon>Rhizobium/Agrobacterium group</taxon>
        <taxon>Rhizobium</taxon>
    </lineage>
</organism>
<dbReference type="RefSeq" id="WP_082185521.1">
    <property type="nucleotide sequence ID" value="NZ_CP048635.1"/>
</dbReference>
<keyword evidence="2" id="KW-0251">Elongation factor</keyword>
<evidence type="ECO:0000313" key="3">
    <source>
        <dbReference type="Proteomes" id="UP000464865"/>
    </source>
</evidence>
<reference evidence="2 3" key="1">
    <citation type="submission" date="2020-02" db="EMBL/GenBank/DDBJ databases">
        <title>Plant-Promoting Endophytic Bacterium Rhizobium oryzihabitans sp. nov., Isolated from the Root of Rice.</title>
        <authorList>
            <person name="zhao J."/>
            <person name="Zhang G."/>
        </authorList>
    </citation>
    <scope>NUCLEOTIDE SEQUENCE [LARGE SCALE GENOMIC DNA]</scope>
    <source>
        <strain evidence="2 3">M15</strain>
    </source>
</reference>
<dbReference type="Gene3D" id="3.10.50.30">
    <property type="entry name" value="Transcription elongation factor, GreA/GreB, C-terminal domain"/>
    <property type="match status" value="1"/>
</dbReference>
<evidence type="ECO:0000259" key="1">
    <source>
        <dbReference type="Pfam" id="PF01272"/>
    </source>
</evidence>
<dbReference type="PANTHER" id="PTHR30437:SF6">
    <property type="entry name" value="TRANSCRIPTION ELONGATION FACTOR GREB"/>
    <property type="match status" value="1"/>
</dbReference>
<keyword evidence="2" id="KW-0648">Protein biosynthesis</keyword>
<proteinExistence type="predicted"/>
<dbReference type="EMBL" id="CP048635">
    <property type="protein sequence ID" value="QIB40121.1"/>
    <property type="molecule type" value="Genomic_DNA"/>
</dbReference>
<dbReference type="Proteomes" id="UP000464865">
    <property type="component" value="Chromosome M15-12"/>
</dbReference>
<dbReference type="SUPFAM" id="SSF54534">
    <property type="entry name" value="FKBP-like"/>
    <property type="match status" value="1"/>
</dbReference>
<name>A0A7L5BMS9_9HYPH</name>
<gene>
    <name evidence="2" type="primary">greA</name>
    <name evidence="2" type="ORF">G3A56_19565</name>
</gene>
<accession>A0A7L5BMS9</accession>
<evidence type="ECO:0000313" key="2">
    <source>
        <dbReference type="EMBL" id="QIB40121.1"/>
    </source>
</evidence>
<dbReference type="Pfam" id="PF01272">
    <property type="entry name" value="GreA_GreB"/>
    <property type="match status" value="1"/>
</dbReference>
<dbReference type="GO" id="GO:0003746">
    <property type="term" value="F:translation elongation factor activity"/>
    <property type="evidence" value="ECO:0007669"/>
    <property type="project" value="UniProtKB-KW"/>
</dbReference>
<dbReference type="InterPro" id="IPR001437">
    <property type="entry name" value="Tscrpt_elong_fac_GreA/B_C"/>
</dbReference>
<dbReference type="GO" id="GO:0006354">
    <property type="term" value="P:DNA-templated transcription elongation"/>
    <property type="evidence" value="ECO:0007669"/>
    <property type="project" value="TreeGrafter"/>
</dbReference>
<feature type="domain" description="Transcription elongation factor GreA/GreB C-terminal" evidence="1">
    <location>
        <begin position="92"/>
        <end position="158"/>
    </location>
</feature>
<keyword evidence="3" id="KW-1185">Reference proteome</keyword>
<dbReference type="NCBIfam" id="NF004973">
    <property type="entry name" value="PRK06342.1"/>
    <property type="match status" value="1"/>
</dbReference>
<sequence>MSVAFTKEDSAETAAETVLPDRVISPHPNLVTEAGLKALELQLRLAREACEAANAVEDINERRRLSASPLRDVRYFAERIRAAQLMPSPPANGIVAFGSLVTFSRDDGRTQQFRIVGEDEADPAVGSMSYVSPVARALMGKTAGDVVNLGGREIEIIEVG</sequence>
<dbReference type="GO" id="GO:0032784">
    <property type="term" value="P:regulation of DNA-templated transcription elongation"/>
    <property type="evidence" value="ECO:0007669"/>
    <property type="project" value="InterPro"/>
</dbReference>
<dbReference type="InterPro" id="IPR023459">
    <property type="entry name" value="Tscrpt_elong_fac_GreA/B_fam"/>
</dbReference>
<dbReference type="GO" id="GO:0070063">
    <property type="term" value="F:RNA polymerase binding"/>
    <property type="evidence" value="ECO:0007669"/>
    <property type="project" value="InterPro"/>
</dbReference>
<protein>
    <submittedName>
        <fullName evidence="2">Transcription elongation factor GreA</fullName>
    </submittedName>
</protein>